<sequence length="187" mass="22052">MKYAEEKQIGLVIDDNVFEGTFKEHFKALHAYACVLLKDEDEAEEIVQSVFLKLWEKRENILIETSLKAYLYSMVYRDCMNLIRHEKVKQKHQNITLYEAQNTTLQNDHGHEDELMSLLKKALRDLPEKCRQVFLLSRYESLKYSEIAERMGISVKTVETHMGKALKHLRVELADFLPVLLYLFINI</sequence>
<protein>
    <submittedName>
        <fullName evidence="7">RNA polymerase sigma-70 factor</fullName>
    </submittedName>
</protein>
<keyword evidence="2" id="KW-0805">Transcription regulation</keyword>
<evidence type="ECO:0000313" key="8">
    <source>
        <dbReference type="Proteomes" id="UP000647133"/>
    </source>
</evidence>
<evidence type="ECO:0000259" key="5">
    <source>
        <dbReference type="Pfam" id="PF04542"/>
    </source>
</evidence>
<dbReference type="SUPFAM" id="SSF88946">
    <property type="entry name" value="Sigma2 domain of RNA polymerase sigma factors"/>
    <property type="match status" value="1"/>
</dbReference>
<comment type="caution">
    <text evidence="7">The sequence shown here is derived from an EMBL/GenBank/DDBJ whole genome shotgun (WGS) entry which is preliminary data.</text>
</comment>
<gene>
    <name evidence="7" type="ORF">IFO69_09865</name>
</gene>
<dbReference type="PANTHER" id="PTHR43133">
    <property type="entry name" value="RNA POLYMERASE ECF-TYPE SIGMA FACTO"/>
    <property type="match status" value="1"/>
</dbReference>
<name>A0ABR9AL35_9BACT</name>
<evidence type="ECO:0000256" key="4">
    <source>
        <dbReference type="ARBA" id="ARBA00023163"/>
    </source>
</evidence>
<dbReference type="PANTHER" id="PTHR43133:SF46">
    <property type="entry name" value="RNA POLYMERASE SIGMA-70 FACTOR ECF SUBFAMILY"/>
    <property type="match status" value="1"/>
</dbReference>
<dbReference type="NCBIfam" id="TIGR02985">
    <property type="entry name" value="Sig70_bacteroi1"/>
    <property type="match status" value="1"/>
</dbReference>
<dbReference type="InterPro" id="IPR014327">
    <property type="entry name" value="RNA_pol_sigma70_bacteroid"/>
</dbReference>
<dbReference type="InterPro" id="IPR007627">
    <property type="entry name" value="RNA_pol_sigma70_r2"/>
</dbReference>
<feature type="domain" description="RNA polymerase sigma factor 70 region 4 type 2" evidence="6">
    <location>
        <begin position="119"/>
        <end position="169"/>
    </location>
</feature>
<dbReference type="Pfam" id="PF04542">
    <property type="entry name" value="Sigma70_r2"/>
    <property type="match status" value="1"/>
</dbReference>
<comment type="similarity">
    <text evidence="1">Belongs to the sigma-70 factor family. ECF subfamily.</text>
</comment>
<dbReference type="InterPro" id="IPR013325">
    <property type="entry name" value="RNA_pol_sigma_r2"/>
</dbReference>
<evidence type="ECO:0000259" key="6">
    <source>
        <dbReference type="Pfam" id="PF08281"/>
    </source>
</evidence>
<reference evidence="7 8" key="1">
    <citation type="submission" date="2020-09" db="EMBL/GenBank/DDBJ databases">
        <title>Echinicola sp. CAU 1574 isolated from sand of Sido Beach.</title>
        <authorList>
            <person name="Kim W."/>
        </authorList>
    </citation>
    <scope>NUCLEOTIDE SEQUENCE [LARGE SCALE GENOMIC DNA]</scope>
    <source>
        <strain evidence="7 8">CAU 1574</strain>
    </source>
</reference>
<keyword evidence="8" id="KW-1185">Reference proteome</keyword>
<dbReference type="Pfam" id="PF08281">
    <property type="entry name" value="Sigma70_r4_2"/>
    <property type="match status" value="1"/>
</dbReference>
<dbReference type="RefSeq" id="WP_192009942.1">
    <property type="nucleotide sequence ID" value="NZ_JACYTQ010000003.1"/>
</dbReference>
<dbReference type="EMBL" id="JACYTQ010000003">
    <property type="protein sequence ID" value="MBD8489051.1"/>
    <property type="molecule type" value="Genomic_DNA"/>
</dbReference>
<dbReference type="InterPro" id="IPR013249">
    <property type="entry name" value="RNA_pol_sigma70_r4_t2"/>
</dbReference>
<dbReference type="Gene3D" id="1.10.10.10">
    <property type="entry name" value="Winged helix-like DNA-binding domain superfamily/Winged helix DNA-binding domain"/>
    <property type="match status" value="1"/>
</dbReference>
<evidence type="ECO:0000256" key="2">
    <source>
        <dbReference type="ARBA" id="ARBA00023015"/>
    </source>
</evidence>
<dbReference type="InterPro" id="IPR039425">
    <property type="entry name" value="RNA_pol_sigma-70-like"/>
</dbReference>
<proteinExistence type="inferred from homology"/>
<accession>A0ABR9AL35</accession>
<dbReference type="InterPro" id="IPR014284">
    <property type="entry name" value="RNA_pol_sigma-70_dom"/>
</dbReference>
<dbReference type="NCBIfam" id="TIGR02937">
    <property type="entry name" value="sigma70-ECF"/>
    <property type="match status" value="1"/>
</dbReference>
<evidence type="ECO:0000256" key="3">
    <source>
        <dbReference type="ARBA" id="ARBA00023082"/>
    </source>
</evidence>
<keyword evidence="3" id="KW-0731">Sigma factor</keyword>
<evidence type="ECO:0000256" key="1">
    <source>
        <dbReference type="ARBA" id="ARBA00010641"/>
    </source>
</evidence>
<dbReference type="CDD" id="cd06171">
    <property type="entry name" value="Sigma70_r4"/>
    <property type="match status" value="1"/>
</dbReference>
<dbReference type="InterPro" id="IPR036388">
    <property type="entry name" value="WH-like_DNA-bd_sf"/>
</dbReference>
<dbReference type="Gene3D" id="1.10.1740.10">
    <property type="match status" value="1"/>
</dbReference>
<organism evidence="7 8">
    <name type="scientific">Echinicola arenosa</name>
    <dbReference type="NCBI Taxonomy" id="2774144"/>
    <lineage>
        <taxon>Bacteria</taxon>
        <taxon>Pseudomonadati</taxon>
        <taxon>Bacteroidota</taxon>
        <taxon>Cytophagia</taxon>
        <taxon>Cytophagales</taxon>
        <taxon>Cyclobacteriaceae</taxon>
        <taxon>Echinicola</taxon>
    </lineage>
</organism>
<evidence type="ECO:0000313" key="7">
    <source>
        <dbReference type="EMBL" id="MBD8489051.1"/>
    </source>
</evidence>
<dbReference type="SUPFAM" id="SSF88659">
    <property type="entry name" value="Sigma3 and sigma4 domains of RNA polymerase sigma factors"/>
    <property type="match status" value="1"/>
</dbReference>
<dbReference type="Proteomes" id="UP000647133">
    <property type="component" value="Unassembled WGS sequence"/>
</dbReference>
<keyword evidence="4" id="KW-0804">Transcription</keyword>
<dbReference type="InterPro" id="IPR013324">
    <property type="entry name" value="RNA_pol_sigma_r3/r4-like"/>
</dbReference>
<feature type="domain" description="RNA polymerase sigma-70 region 2" evidence="5">
    <location>
        <begin position="22"/>
        <end position="87"/>
    </location>
</feature>